<reference evidence="1" key="1">
    <citation type="journal article" date="2022" name="bioRxiv">
        <title>Population genetic analysis of Ophidiomyces ophidiicola, the causative agent of snake fungal disease, indicates recent introductions to the USA.</title>
        <authorList>
            <person name="Ladner J.T."/>
            <person name="Palmer J.M."/>
            <person name="Ettinger C.L."/>
            <person name="Stajich J.E."/>
            <person name="Farrell T.M."/>
            <person name="Glorioso B.M."/>
            <person name="Lawson B."/>
            <person name="Price S.J."/>
            <person name="Stengle A.G."/>
            <person name="Grear D.A."/>
            <person name="Lorch J.M."/>
        </authorList>
    </citation>
    <scope>NUCLEOTIDE SEQUENCE</scope>
    <source>
        <strain evidence="1">NWHC 24266-5</strain>
    </source>
</reference>
<gene>
    <name evidence="1" type="ORF">LOY88_002989</name>
</gene>
<comment type="caution">
    <text evidence="1">The sequence shown here is derived from an EMBL/GenBank/DDBJ whole genome shotgun (WGS) entry which is preliminary data.</text>
</comment>
<proteinExistence type="predicted"/>
<accession>A0ACB8UXN1</accession>
<sequence>MSCLHNAQQQNSAFQNDLEEFAFDPSVVNIPRRPATTSTSSNQLLQPQPYLGHLENQNLFISQIPVLSAHNGLLQPPFKYRPRDINFENCPSLDTNLPRPTTFTDSTFISTPSPSMRSFSSSPVLQQEGTSLNPELSMIQSLDELFGPLKIEINGIAPYIRQQTSLEYLPTPVIPCTAENTLPAAYTDLSSPLTIPEDLMPCEQDAIEYFDLFFDHVHPYIPVIHRARFYEQWNADKNSVSPLLLEAVFACAGMICGDPAIGMRWLNLANVHESAFLEAPRLSTIQALLLLLKAREVAPKNGYYYRSWQLVKTMISMAKDLNIHEHYSYHADGKNCGMESTECLIKSRVWQTLLITEVLIGVPQGLKDFGVDIETVEARTSWNISGLDAYETERSRQYSYFVRIALNIRRFTDSYNQSKKQHNWAKDPRFTKNNNLLDQWLTDLPADLQVSLPSANSSPWLSSHFMGNLNICFHLNVILQYRPQLEDSAYDQSDGMWKARMDRSLSSAKTIYHLQEAIVSSYGLHGLCYMQRGIRFTVYCTLTCLTVYLKALTFTESHLDIDAKLYFSRHMRLLEQCNEEWSLPEIQASLYTVRAALSANINMPFDLNSFIFPFDFDSHNSTQVAQPIPQNTPNRALQSPDTINDATASPVLLSTRTEIIPTTPLPMIFEMLPCDTAISSSLGIHLEDGLGIWDPTRLVTQTDLELSSGALLSPASSPASVVTPNRNAGDYNFPIQFDMITSPFQKDCPYYTFDFEASATSRGIQDWNGEISGIYSVPGLKRKWDEVESFFEGQITTTKI</sequence>
<evidence type="ECO:0000313" key="1">
    <source>
        <dbReference type="EMBL" id="KAI2387659.1"/>
    </source>
</evidence>
<protein>
    <submittedName>
        <fullName evidence="1">Uncharacterized protein</fullName>
    </submittedName>
</protein>
<organism evidence="1">
    <name type="scientific">Ophidiomyces ophidiicola</name>
    <dbReference type="NCBI Taxonomy" id="1387563"/>
    <lineage>
        <taxon>Eukaryota</taxon>
        <taxon>Fungi</taxon>
        <taxon>Dikarya</taxon>
        <taxon>Ascomycota</taxon>
        <taxon>Pezizomycotina</taxon>
        <taxon>Eurotiomycetes</taxon>
        <taxon>Eurotiomycetidae</taxon>
        <taxon>Onygenales</taxon>
        <taxon>Onygenaceae</taxon>
        <taxon>Ophidiomyces</taxon>
    </lineage>
</organism>
<name>A0ACB8UXN1_9EURO</name>
<dbReference type="EMBL" id="JALBCA010000037">
    <property type="protein sequence ID" value="KAI2387659.1"/>
    <property type="molecule type" value="Genomic_DNA"/>
</dbReference>